<evidence type="ECO:0000313" key="2">
    <source>
        <dbReference type="Proteomes" id="UP000004014"/>
    </source>
</evidence>
<proteinExistence type="predicted"/>
<reference evidence="1 2" key="1">
    <citation type="submission" date="2011-03" db="EMBL/GenBank/DDBJ databases">
        <title>Deep-sequencing identification of multiple resistance mechanism for the high antibiotic-resistance strain Streptococcus suis R61.</title>
        <authorList>
            <person name="Hu P."/>
            <person name="Yang M."/>
            <person name="Jin M."/>
            <person name="Xiao J."/>
        </authorList>
    </citation>
    <scope>NUCLEOTIDE SEQUENCE [LARGE SCALE GENOMIC DNA]</scope>
    <source>
        <strain evidence="1 2">R61</strain>
    </source>
</reference>
<accession>A0AA87F925</accession>
<organism evidence="1 2">
    <name type="scientific">Streptococcus suis R61</name>
    <dbReference type="NCBI Taxonomy" id="996306"/>
    <lineage>
        <taxon>Bacteria</taxon>
        <taxon>Bacillati</taxon>
        <taxon>Bacillota</taxon>
        <taxon>Bacilli</taxon>
        <taxon>Lactobacillales</taxon>
        <taxon>Streptococcaceae</taxon>
        <taxon>Streptococcus</taxon>
    </lineage>
</organism>
<dbReference type="Proteomes" id="UP000004014">
    <property type="component" value="Unassembled WGS sequence"/>
</dbReference>
<dbReference type="AlphaFoldDB" id="A0AA87F925"/>
<protein>
    <submittedName>
        <fullName evidence="1">Uncharacterized protein</fullName>
    </submittedName>
</protein>
<evidence type="ECO:0000313" key="1">
    <source>
        <dbReference type="EMBL" id="EHC02861.1"/>
    </source>
</evidence>
<name>A0AA87F925_STRSU</name>
<dbReference type="EMBL" id="AEYY01000038">
    <property type="protein sequence ID" value="EHC02861.1"/>
    <property type="molecule type" value="Genomic_DNA"/>
</dbReference>
<gene>
    <name evidence="1" type="ORF">SSUR61_1234</name>
</gene>
<sequence>MLTNSFLPFVKFIKVFDEKYFVSRHPNKEIILFWTKV</sequence>
<comment type="caution">
    <text evidence="1">The sequence shown here is derived from an EMBL/GenBank/DDBJ whole genome shotgun (WGS) entry which is preliminary data.</text>
</comment>